<keyword evidence="1" id="KW-0812">Transmembrane</keyword>
<keyword evidence="1" id="KW-0472">Membrane</keyword>
<sequence length="295" mass="34887">MARLLKEPDLTFFYVLKRFIIFLINPLWFTLTCLFEFYTYLRPFRLCHFMFWHCIIWTTASHLYVVGQNSETVYLGWDSLAFFILVIIGVTPWAKVLLQCRKPKVQNLNHVILGFFGMISSIWIVFGCFLAMSFNFYYGTCARILLLTLLCSFFAYIFICNIGTHLYLILPPENQPFSGIKLHTILFGLFHLAVFYGTFCVSRYWPACSMLLLSSFVFCINAWSCFFTPSYILCEHRRNEWDMHDEPYDGIICHVAVRRNMGKMKDPMNLPTGFQLDDKLDISKLQYRTYRSFMY</sequence>
<dbReference type="OrthoDB" id="5865780at2759"/>
<organism evidence="2 3">
    <name type="scientific">Caenorhabditis nigoni</name>
    <dbReference type="NCBI Taxonomy" id="1611254"/>
    <lineage>
        <taxon>Eukaryota</taxon>
        <taxon>Metazoa</taxon>
        <taxon>Ecdysozoa</taxon>
        <taxon>Nematoda</taxon>
        <taxon>Chromadorea</taxon>
        <taxon>Rhabditida</taxon>
        <taxon>Rhabditina</taxon>
        <taxon>Rhabditomorpha</taxon>
        <taxon>Rhabditoidea</taxon>
        <taxon>Rhabditidae</taxon>
        <taxon>Peloderinae</taxon>
        <taxon>Caenorhabditis</taxon>
    </lineage>
</organism>
<accession>A0A2G5UCL2</accession>
<comment type="caution">
    <text evidence="2">The sequence shown here is derived from an EMBL/GenBank/DDBJ whole genome shotgun (WGS) entry which is preliminary data.</text>
</comment>
<feature type="transmembrane region" description="Helical" evidence="1">
    <location>
        <begin position="182"/>
        <end position="205"/>
    </location>
</feature>
<name>A0A2G5UCL2_9PELO</name>
<protein>
    <submittedName>
        <fullName evidence="2">Uncharacterized protein</fullName>
    </submittedName>
</protein>
<proteinExistence type="predicted"/>
<dbReference type="AlphaFoldDB" id="A0A2G5UCL2"/>
<feature type="transmembrane region" description="Helical" evidence="1">
    <location>
        <begin position="144"/>
        <end position="170"/>
    </location>
</feature>
<keyword evidence="3" id="KW-1185">Reference proteome</keyword>
<gene>
    <name evidence="2" type="primary">Cnig_chr_IV.g15941</name>
    <name evidence="2" type="ORF">B9Z55_015941</name>
</gene>
<feature type="transmembrane region" description="Helical" evidence="1">
    <location>
        <begin position="211"/>
        <end position="234"/>
    </location>
</feature>
<feature type="transmembrane region" description="Helical" evidence="1">
    <location>
        <begin position="49"/>
        <end position="67"/>
    </location>
</feature>
<evidence type="ECO:0000313" key="3">
    <source>
        <dbReference type="Proteomes" id="UP000230233"/>
    </source>
</evidence>
<feature type="transmembrane region" description="Helical" evidence="1">
    <location>
        <begin position="12"/>
        <end position="37"/>
    </location>
</feature>
<keyword evidence="1" id="KW-1133">Transmembrane helix</keyword>
<dbReference type="EMBL" id="PDUG01000004">
    <property type="protein sequence ID" value="PIC37254.1"/>
    <property type="molecule type" value="Genomic_DNA"/>
</dbReference>
<evidence type="ECO:0000256" key="1">
    <source>
        <dbReference type="SAM" id="Phobius"/>
    </source>
</evidence>
<dbReference type="Proteomes" id="UP000230233">
    <property type="component" value="Chromosome IV"/>
</dbReference>
<feature type="transmembrane region" description="Helical" evidence="1">
    <location>
        <begin position="110"/>
        <end position="138"/>
    </location>
</feature>
<evidence type="ECO:0000313" key="2">
    <source>
        <dbReference type="EMBL" id="PIC37254.1"/>
    </source>
</evidence>
<feature type="transmembrane region" description="Helical" evidence="1">
    <location>
        <begin position="79"/>
        <end position="98"/>
    </location>
</feature>
<reference evidence="3" key="1">
    <citation type="submission" date="2017-10" db="EMBL/GenBank/DDBJ databases">
        <title>Rapid genome shrinkage in a self-fertile nematode reveals novel sperm competition proteins.</title>
        <authorList>
            <person name="Yin D."/>
            <person name="Schwarz E.M."/>
            <person name="Thomas C.G."/>
            <person name="Felde R.L."/>
            <person name="Korf I.F."/>
            <person name="Cutter A.D."/>
            <person name="Schartner C.M."/>
            <person name="Ralston E.J."/>
            <person name="Meyer B.J."/>
            <person name="Haag E.S."/>
        </authorList>
    </citation>
    <scope>NUCLEOTIDE SEQUENCE [LARGE SCALE GENOMIC DNA]</scope>
    <source>
        <strain evidence="3">JU1422</strain>
    </source>
</reference>